<dbReference type="SUPFAM" id="SSF53335">
    <property type="entry name" value="S-adenosyl-L-methionine-dependent methyltransferases"/>
    <property type="match status" value="1"/>
</dbReference>
<dbReference type="PANTHER" id="PTHR12843:SF5">
    <property type="entry name" value="EEF1A LYSINE METHYLTRANSFERASE 2"/>
    <property type="match status" value="1"/>
</dbReference>
<dbReference type="InterPro" id="IPR029063">
    <property type="entry name" value="SAM-dependent_MTases_sf"/>
</dbReference>
<proteinExistence type="inferred from homology"/>
<accession>A0AAD3YDU8</accession>
<reference evidence="7" key="2">
    <citation type="submission" date="2023-06" db="EMBL/GenBank/DDBJ databases">
        <authorList>
            <person name="Kobayashi Y."/>
            <person name="Kayamori A."/>
            <person name="Aoki K."/>
            <person name="Shiwa Y."/>
            <person name="Fujita N."/>
            <person name="Sugita T."/>
            <person name="Iwasaki W."/>
            <person name="Tanaka N."/>
            <person name="Takashima M."/>
        </authorList>
    </citation>
    <scope>NUCLEOTIDE SEQUENCE</scope>
    <source>
        <strain evidence="7">HIS016</strain>
    </source>
</reference>
<dbReference type="Pfam" id="PF01869">
    <property type="entry name" value="BcrAD_BadFG"/>
    <property type="match status" value="1"/>
</dbReference>
<dbReference type="EC" id="2.1.1.-" evidence="5"/>
<keyword evidence="5" id="KW-0813">Transport</keyword>
<dbReference type="GO" id="GO:0005737">
    <property type="term" value="C:cytoplasm"/>
    <property type="evidence" value="ECO:0007669"/>
    <property type="project" value="UniProtKB-SubCell"/>
</dbReference>
<comment type="subcellular location">
    <subcellularLocation>
        <location evidence="5">Cytoplasm</location>
    </subcellularLocation>
</comment>
<dbReference type="GO" id="GO:0016279">
    <property type="term" value="F:protein-lysine N-methyltransferase activity"/>
    <property type="evidence" value="ECO:0007669"/>
    <property type="project" value="UniProtKB-UniRule"/>
</dbReference>
<dbReference type="Proteomes" id="UP001222932">
    <property type="component" value="Unassembled WGS sequence"/>
</dbReference>
<evidence type="ECO:0000313" key="7">
    <source>
        <dbReference type="EMBL" id="GMK58327.1"/>
    </source>
</evidence>
<dbReference type="SUPFAM" id="SSF53067">
    <property type="entry name" value="Actin-like ATPase domain"/>
    <property type="match status" value="2"/>
</dbReference>
<dbReference type="CDD" id="cd02440">
    <property type="entry name" value="AdoMet_MTases"/>
    <property type="match status" value="1"/>
</dbReference>
<reference evidence="7" key="1">
    <citation type="journal article" date="2023" name="BMC Genomics">
        <title>Chromosome-level genome assemblies of Cutaneotrichosporon spp. (Trichosporonales, Basidiomycota) reveal imbalanced evolution between nucleotide sequences and chromosome synteny.</title>
        <authorList>
            <person name="Kobayashi Y."/>
            <person name="Kayamori A."/>
            <person name="Aoki K."/>
            <person name="Shiwa Y."/>
            <person name="Matsutani M."/>
            <person name="Fujita N."/>
            <person name="Sugita T."/>
            <person name="Iwasaki W."/>
            <person name="Tanaka N."/>
            <person name="Takashima M."/>
        </authorList>
    </citation>
    <scope>NUCLEOTIDE SEQUENCE</scope>
    <source>
        <strain evidence="7">HIS016</strain>
    </source>
</reference>
<dbReference type="AlphaFoldDB" id="A0AAD3YDU8"/>
<dbReference type="InterPro" id="IPR043129">
    <property type="entry name" value="ATPase_NBD"/>
</dbReference>
<dbReference type="GO" id="GO:0016192">
    <property type="term" value="P:vesicle-mediated transport"/>
    <property type="evidence" value="ECO:0007669"/>
    <property type="project" value="UniProtKB-UniRule"/>
</dbReference>
<dbReference type="HAMAP" id="MF_03188">
    <property type="entry name" value="Methyltr_EFM4"/>
    <property type="match status" value="1"/>
</dbReference>
<comment type="similarity">
    <text evidence="5">Belongs to the class I-like SAM-binding methyltransferase superfamily. EFM4 family.</text>
</comment>
<keyword evidence="5" id="KW-0963">Cytoplasm</keyword>
<comment type="caution">
    <text evidence="7">The sequence shown here is derived from an EMBL/GenBank/DDBJ whole genome shotgun (WGS) entry which is preliminary data.</text>
</comment>
<keyword evidence="3 5" id="KW-0808">Transferase</keyword>
<dbReference type="Gene3D" id="3.30.420.40">
    <property type="match status" value="2"/>
</dbReference>
<evidence type="ECO:0000256" key="4">
    <source>
        <dbReference type="ARBA" id="ARBA00022691"/>
    </source>
</evidence>
<dbReference type="InterPro" id="IPR026635">
    <property type="entry name" value="Efm4/METTL10"/>
</dbReference>
<dbReference type="GO" id="GO:0032259">
    <property type="term" value="P:methylation"/>
    <property type="evidence" value="ECO:0007669"/>
    <property type="project" value="UniProtKB-KW"/>
</dbReference>
<dbReference type="PANTHER" id="PTHR12843">
    <property type="entry name" value="PROTEIN-LYSINE N-METHYLTRANSFERASE METTL10"/>
    <property type="match status" value="1"/>
</dbReference>
<keyword evidence="2 5" id="KW-0489">Methyltransferase</keyword>
<keyword evidence="4 5" id="KW-0949">S-adenosyl-L-methionine</keyword>
<evidence type="ECO:0000256" key="2">
    <source>
        <dbReference type="ARBA" id="ARBA00022603"/>
    </source>
</evidence>
<dbReference type="Gene3D" id="3.40.50.150">
    <property type="entry name" value="Vaccinia Virus protein VP39"/>
    <property type="match status" value="1"/>
</dbReference>
<evidence type="ECO:0000256" key="3">
    <source>
        <dbReference type="ARBA" id="ARBA00022679"/>
    </source>
</evidence>
<feature type="domain" description="ATPase BadF/BadG/BcrA/BcrD type" evidence="6">
    <location>
        <begin position="264"/>
        <end position="571"/>
    </location>
</feature>
<dbReference type="InterPro" id="IPR002731">
    <property type="entry name" value="ATPase_BadF"/>
</dbReference>
<evidence type="ECO:0000259" key="6">
    <source>
        <dbReference type="Pfam" id="PF01869"/>
    </source>
</evidence>
<keyword evidence="8" id="KW-1185">Reference proteome</keyword>
<organism evidence="7 8">
    <name type="scientific">Cutaneotrichosporon spelunceum</name>
    <dbReference type="NCBI Taxonomy" id="1672016"/>
    <lineage>
        <taxon>Eukaryota</taxon>
        <taxon>Fungi</taxon>
        <taxon>Dikarya</taxon>
        <taxon>Basidiomycota</taxon>
        <taxon>Agaricomycotina</taxon>
        <taxon>Tremellomycetes</taxon>
        <taxon>Trichosporonales</taxon>
        <taxon>Trichosporonaceae</taxon>
        <taxon>Cutaneotrichosporon</taxon>
    </lineage>
</organism>
<gene>
    <name evidence="5 7" type="primary">EFM4</name>
    <name evidence="7" type="ORF">CspeluHIS016_0503590</name>
</gene>
<evidence type="ECO:0000256" key="5">
    <source>
        <dbReference type="HAMAP-Rule" id="MF_03188"/>
    </source>
</evidence>
<sequence length="603" mass="63376">MADDELPPSKLGTKAHWDMVYARENRVFDDVGDEGEVWFGEDAVAKMRTWAHAHLAPSSTPLRVLECGSGNGTLLLSFLTWPGPQPQPFHLTGLDYSPGAVQLGASVEVARRAAIAEGDEDVLDPDDVVNPATCEWRVADLLRDDIEDEWDLVMDKGTFDALALSQEPVAEKGGRLPSRVYPEQVARLVKPGGFFLITSCNFTEDEVKHRFGGGLGLTFHSSVPHPSFSFGGKTGQTVCTVAFQKDTATTSSGSGSGAPLHAVVDCGGTKTEVVLANEAGIVARALGPTSNMAEIGLHRTTEIIVDAVLAAAAQVTGTPAPTPPAVFGAFHPCPLSFASTWLGISGCDTPRDASQISAALTPFFGAPPVVHNDALLLGGALLRQHVPWGIALIAGTGSVAVALEVRGGRVAQAARRGGHGYLLGDDGSAWDVGRWAVRVCVDAFDAGDEVDGGLADIIRRHFGVSSTPEVLGRVHALGDGSAVEATNEAKLRVSSLARSVLEALAAEDPLAEKAVRLALAPLAMSAVQLVHQMYRLRGESISPAGKVQAPMLVCAGGCFRQPHYRALLAEMCWREGVTFKEIVVVEDVAGEAAIGLATGLDLD</sequence>
<evidence type="ECO:0000313" key="8">
    <source>
        <dbReference type="Proteomes" id="UP001222932"/>
    </source>
</evidence>
<dbReference type="EMBL" id="BTCM01000005">
    <property type="protein sequence ID" value="GMK58327.1"/>
    <property type="molecule type" value="Genomic_DNA"/>
</dbReference>
<protein>
    <recommendedName>
        <fullName evidence="5">Protein-lysine N-methyltransferase EFM4</fullName>
        <ecNumber evidence="5">2.1.1.-</ecNumber>
    </recommendedName>
    <alternativeName>
        <fullName evidence="5">Elongation factor methyltransferase 4</fullName>
    </alternativeName>
</protein>
<name>A0AAD3YDU8_9TREE</name>
<evidence type="ECO:0000256" key="1">
    <source>
        <dbReference type="ARBA" id="ARBA00006198"/>
    </source>
</evidence>
<comment type="similarity">
    <text evidence="1">Belongs to the eukaryotic-type N-acetylglucosamine kinase family.</text>
</comment>
<comment type="function">
    <text evidence="5">S-adenosyl-L-methionine-dependent protein-lysine N-methyltransferase that mono- and dimethylates elongation factor 1-alpha at 'Lys-316'. May play a role in intracellular transport.</text>
</comment>